<dbReference type="RefSeq" id="WP_256541093.1">
    <property type="nucleotide sequence ID" value="NZ_JANHOH010000010.1"/>
</dbReference>
<sequence length="171" mass="20184">MKIFRQVSKDTSETSNGYILDFSDELLLLHETEDFIVDGYTVIPIAQIKKIRFNKSDRYFDKMMKWENEFEKVGINYTVNIKNWKTLFTSLQEKELNVIVECEASKVYEFTIGPIEKIGKKYIYLNYFDAAGYFDDCSSSIDYPSITRVAFDTQYINVFSKYTRHRKAKSN</sequence>
<accession>A0ABT1T8Z3</accession>
<name>A0ABT1T8Z3_9SPHI</name>
<protein>
    <submittedName>
        <fullName evidence="1">Uncharacterized protein</fullName>
    </submittedName>
</protein>
<reference evidence="1 2" key="1">
    <citation type="submission" date="2022-07" db="EMBL/GenBank/DDBJ databases">
        <title>Mucilaginibacter sp. JC4.</title>
        <authorList>
            <person name="Le V."/>
            <person name="Ko S.-R."/>
            <person name="Ahn C.-Y."/>
            <person name="Oh H.-M."/>
        </authorList>
    </citation>
    <scope>NUCLEOTIDE SEQUENCE [LARGE SCALE GENOMIC DNA]</scope>
    <source>
        <strain evidence="1 2">JC4</strain>
    </source>
</reference>
<gene>
    <name evidence="1" type="ORF">NPE20_23280</name>
</gene>
<keyword evidence="2" id="KW-1185">Reference proteome</keyword>
<evidence type="ECO:0000313" key="2">
    <source>
        <dbReference type="Proteomes" id="UP001204376"/>
    </source>
</evidence>
<dbReference type="Proteomes" id="UP001204376">
    <property type="component" value="Unassembled WGS sequence"/>
</dbReference>
<organism evidence="1 2">
    <name type="scientific">Mucilaginibacter aquariorum</name>
    <dbReference type="NCBI Taxonomy" id="2967225"/>
    <lineage>
        <taxon>Bacteria</taxon>
        <taxon>Pseudomonadati</taxon>
        <taxon>Bacteroidota</taxon>
        <taxon>Sphingobacteriia</taxon>
        <taxon>Sphingobacteriales</taxon>
        <taxon>Sphingobacteriaceae</taxon>
        <taxon>Mucilaginibacter</taxon>
    </lineage>
</organism>
<evidence type="ECO:0000313" key="1">
    <source>
        <dbReference type="EMBL" id="MCQ6960922.1"/>
    </source>
</evidence>
<comment type="caution">
    <text evidence="1">The sequence shown here is derived from an EMBL/GenBank/DDBJ whole genome shotgun (WGS) entry which is preliminary data.</text>
</comment>
<proteinExistence type="predicted"/>
<dbReference type="EMBL" id="JANHOH010000010">
    <property type="protein sequence ID" value="MCQ6960922.1"/>
    <property type="molecule type" value="Genomic_DNA"/>
</dbReference>